<dbReference type="AlphaFoldDB" id="A0A642UDP6"/>
<feature type="compositionally biased region" description="Basic and acidic residues" evidence="1">
    <location>
        <begin position="531"/>
        <end position="540"/>
    </location>
</feature>
<reference evidence="2" key="1">
    <citation type="journal article" date="2019" name="G3 (Bethesda)">
        <title>Genome Assemblies of Two Rare Opportunistic Yeast Pathogens: Diutina rugosa (syn. Candida rugosa) and Trichomonascus ciferrii (syn. Candida ciferrii).</title>
        <authorList>
            <person name="Mixao V."/>
            <person name="Saus E."/>
            <person name="Hansen A.P."/>
            <person name="Lass-Florl C."/>
            <person name="Gabaldon T."/>
        </authorList>
    </citation>
    <scope>NUCLEOTIDE SEQUENCE</scope>
    <source>
        <strain evidence="2">CBS 4856</strain>
    </source>
</reference>
<protein>
    <submittedName>
        <fullName evidence="2">Uncharacterized protein</fullName>
    </submittedName>
</protein>
<evidence type="ECO:0000313" key="3">
    <source>
        <dbReference type="Proteomes" id="UP000761534"/>
    </source>
</evidence>
<sequence>MAHLDYSNGPHIDVTRDTTIPIKTIDSSRLVPVSKISRYDQPIVLANEYFIAYPTSKQGVIRVIAQGDASHVTLSTGAKSTVIRDVAMSQVEQEGKTYLAAIVESVSDGYASIWTWVLNNGGDLSNTAGSIEAHEYFPEFHKQDHVTKIKFIPGTNSLLASYENEERGTTPFINQYLVESKIASYIPLHQALYSPAVDFVYVAQLEAVWVLTKDGCLYDCRPPVKGGLKKVNLPIPLPRPKALVGDGSLVMFDKRLGTLDVGKQALKCSLNLSAILGDNHKLVQYHSRAAIILDVSQNQLFFITIGADGIFKDLSIFKMDVDILDVSVTKNLENNPDVMFDSYLFHAKGLAILQVGTVELGPASEGGVVFKAKKQQPQFPSPSSTVATPGGGSTPKSTKKKQKQQSQKLDDSNLERVVKLASEKLVESGQFVTRQELENVKAEHEKWVNEASSKFEKLLDRFEKLMDGTSISRTAAPSPLSIPGGSAPGGGAPAQPKSGTASRIPSETMNWPPGLRKESPLSQDASIVREPSMHHHDSIWSDRSPFQQNLWTPQQAGMEGSWSSIASSKAAPQQSTQDEDKSYLLPTLSDSSESDEKKASEQEDGEEVEDKQQQGQQQTESQPQTSQDSSDLLKELKMAGSISSNQTSSSAQDLLKELKSGSPKQPPTSSTPELPRGSGQSATSSPAQDLLNQLKGPVQQQQQQQQQSTPPIQQSSAAQDLLNQLKGPSAQQQPQSQPSQPQGGSTAAQGLLSQLNGAPQQPQSQTQGGAAQDLLKELHGGRSGDNSPRPGSAQDLLNELKGSPSSQQPAEQPKPEGSAQDLLNQVKGTDATQQEEEEFPEDMNFEQIVGKMTQSDSKTTISKLLQKLNDKYEPDTLFMDTGKRNKKREQIIILSAIASLSNLFNPTQGNQSTALNWMFDLLQLIKANDIHHQASLAVETLNKVKEQMINEPDAKKIRDKIEYLVRLI</sequence>
<dbReference type="Proteomes" id="UP000761534">
    <property type="component" value="Unassembled WGS sequence"/>
</dbReference>
<feature type="compositionally biased region" description="Polar residues" evidence="1">
    <location>
        <begin position="667"/>
        <end position="691"/>
    </location>
</feature>
<organism evidence="2 3">
    <name type="scientific">Trichomonascus ciferrii</name>
    <dbReference type="NCBI Taxonomy" id="44093"/>
    <lineage>
        <taxon>Eukaryota</taxon>
        <taxon>Fungi</taxon>
        <taxon>Dikarya</taxon>
        <taxon>Ascomycota</taxon>
        <taxon>Saccharomycotina</taxon>
        <taxon>Dipodascomycetes</taxon>
        <taxon>Dipodascales</taxon>
        <taxon>Trichomonascaceae</taxon>
        <taxon>Trichomonascus</taxon>
        <taxon>Trichomonascus ciferrii complex</taxon>
    </lineage>
</organism>
<feature type="compositionally biased region" description="Polar residues" evidence="1">
    <location>
        <begin position="375"/>
        <end position="387"/>
    </location>
</feature>
<comment type="caution">
    <text evidence="2">The sequence shown here is derived from an EMBL/GenBank/DDBJ whole genome shotgun (WGS) entry which is preliminary data.</text>
</comment>
<dbReference type="EMBL" id="SWFS01000567">
    <property type="protein sequence ID" value="KAA8897244.1"/>
    <property type="molecule type" value="Genomic_DNA"/>
</dbReference>
<feature type="compositionally biased region" description="Low complexity" evidence="1">
    <location>
        <begin position="699"/>
        <end position="719"/>
    </location>
</feature>
<feature type="compositionally biased region" description="Low complexity" evidence="1">
    <location>
        <begin position="727"/>
        <end position="745"/>
    </location>
</feature>
<evidence type="ECO:0000256" key="1">
    <source>
        <dbReference type="SAM" id="MobiDB-lite"/>
    </source>
</evidence>
<feature type="compositionally biased region" description="Polar residues" evidence="1">
    <location>
        <begin position="500"/>
        <end position="509"/>
    </location>
</feature>
<accession>A0A642UDP6</accession>
<feature type="region of interest" description="Disordered" evidence="1">
    <location>
        <begin position="372"/>
        <end position="412"/>
    </location>
</feature>
<feature type="compositionally biased region" description="Low complexity" evidence="1">
    <location>
        <begin position="641"/>
        <end position="650"/>
    </location>
</feature>
<feature type="compositionally biased region" description="Low complexity" evidence="1">
    <location>
        <begin position="613"/>
        <end position="630"/>
    </location>
</feature>
<feature type="compositionally biased region" description="Low complexity" evidence="1">
    <location>
        <begin position="475"/>
        <end position="485"/>
    </location>
</feature>
<feature type="compositionally biased region" description="Polar residues" evidence="1">
    <location>
        <begin position="746"/>
        <end position="769"/>
    </location>
</feature>
<dbReference type="VEuPathDB" id="FungiDB:TRICI_006759"/>
<evidence type="ECO:0000313" key="2">
    <source>
        <dbReference type="EMBL" id="KAA8897244.1"/>
    </source>
</evidence>
<gene>
    <name evidence="2" type="ORF">TRICI_006759</name>
</gene>
<keyword evidence="3" id="KW-1185">Reference proteome</keyword>
<name>A0A642UDP6_9ASCO</name>
<feature type="compositionally biased region" description="Polar residues" evidence="1">
    <location>
        <begin position="544"/>
        <end position="576"/>
    </location>
</feature>
<proteinExistence type="predicted"/>
<feature type="region of interest" description="Disordered" evidence="1">
    <location>
        <begin position="472"/>
        <end position="819"/>
    </location>
</feature>